<evidence type="ECO:0000313" key="2">
    <source>
        <dbReference type="Proteomes" id="UP000887540"/>
    </source>
</evidence>
<dbReference type="Pfam" id="PF01323">
    <property type="entry name" value="DSBA"/>
    <property type="match status" value="1"/>
</dbReference>
<dbReference type="SUPFAM" id="SSF52833">
    <property type="entry name" value="Thioredoxin-like"/>
    <property type="match status" value="1"/>
</dbReference>
<accession>A0A914CYB6</accession>
<name>A0A914CYB6_9BILA</name>
<evidence type="ECO:0000313" key="3">
    <source>
        <dbReference type="WBParaSite" id="ACRNAN_scaffold1563.g9580.t1"/>
    </source>
</evidence>
<dbReference type="Proteomes" id="UP000887540">
    <property type="component" value="Unplaced"/>
</dbReference>
<proteinExistence type="predicted"/>
<feature type="domain" description="DSBA-like thioredoxin" evidence="1">
    <location>
        <begin position="2"/>
        <end position="142"/>
    </location>
</feature>
<dbReference type="PANTHER" id="PTHR42943">
    <property type="entry name" value="GLUTATHIONE S-TRANSFERASE KAPPA"/>
    <property type="match status" value="1"/>
</dbReference>
<evidence type="ECO:0000259" key="1">
    <source>
        <dbReference type="Pfam" id="PF01323"/>
    </source>
</evidence>
<dbReference type="AlphaFoldDB" id="A0A914CYB6"/>
<dbReference type="InterPro" id="IPR036249">
    <property type="entry name" value="Thioredoxin-like_sf"/>
</dbReference>
<organism evidence="2 3">
    <name type="scientific">Acrobeloides nanus</name>
    <dbReference type="NCBI Taxonomy" id="290746"/>
    <lineage>
        <taxon>Eukaryota</taxon>
        <taxon>Metazoa</taxon>
        <taxon>Ecdysozoa</taxon>
        <taxon>Nematoda</taxon>
        <taxon>Chromadorea</taxon>
        <taxon>Rhabditida</taxon>
        <taxon>Tylenchina</taxon>
        <taxon>Cephalobomorpha</taxon>
        <taxon>Cephaloboidea</taxon>
        <taxon>Cephalobidae</taxon>
        <taxon>Acrobeloides</taxon>
    </lineage>
</organism>
<reference evidence="3" key="1">
    <citation type="submission" date="2022-11" db="UniProtKB">
        <authorList>
            <consortium name="WormBaseParasite"/>
        </authorList>
    </citation>
    <scope>IDENTIFICATION</scope>
</reference>
<dbReference type="GO" id="GO:0006749">
    <property type="term" value="P:glutathione metabolic process"/>
    <property type="evidence" value="ECO:0007669"/>
    <property type="project" value="TreeGrafter"/>
</dbReference>
<dbReference type="PANTHER" id="PTHR42943:SF2">
    <property type="entry name" value="GLUTATHIONE S-TRANSFERASE KAPPA 1"/>
    <property type="match status" value="1"/>
</dbReference>
<dbReference type="Gene3D" id="3.40.30.10">
    <property type="entry name" value="Glutaredoxin"/>
    <property type="match status" value="1"/>
</dbReference>
<dbReference type="InterPro" id="IPR051924">
    <property type="entry name" value="GST_Kappa/NadH"/>
</dbReference>
<dbReference type="GO" id="GO:0005739">
    <property type="term" value="C:mitochondrion"/>
    <property type="evidence" value="ECO:0007669"/>
    <property type="project" value="TreeGrafter"/>
</dbReference>
<dbReference type="WBParaSite" id="ACRNAN_scaffold1563.g9580.t1">
    <property type="protein sequence ID" value="ACRNAN_scaffold1563.g9580.t1"/>
    <property type="gene ID" value="ACRNAN_scaffold1563.g9580"/>
</dbReference>
<dbReference type="GO" id="GO:0004364">
    <property type="term" value="F:glutathione transferase activity"/>
    <property type="evidence" value="ECO:0007669"/>
    <property type="project" value="TreeGrafter"/>
</dbReference>
<dbReference type="GO" id="GO:0005777">
    <property type="term" value="C:peroxisome"/>
    <property type="evidence" value="ECO:0007669"/>
    <property type="project" value="TreeGrafter"/>
</dbReference>
<protein>
    <submittedName>
        <fullName evidence="3">DSBA-like thioredoxin domain-containing protein</fullName>
    </submittedName>
</protein>
<keyword evidence="2" id="KW-1185">Reference proteome</keyword>
<dbReference type="GO" id="GO:0004602">
    <property type="term" value="F:glutathione peroxidase activity"/>
    <property type="evidence" value="ECO:0007669"/>
    <property type="project" value="TreeGrafter"/>
</dbReference>
<dbReference type="InterPro" id="IPR001853">
    <property type="entry name" value="DSBA-like_thioredoxin_dom"/>
</dbReference>
<sequence>MDLEHNNSYWGMNLKWPSNFQDIIQSKGTLLAQRFLVALDNKEPEFVQKVAEELWMKIWSRDEPIGKVENIKEVCKKLKIPDFDTIITEINSEKVKNQLKQNTDEAYNLGAFGIPWIVVQKQGKEPFYLFGSDRLHILCNELECEYQGPLKNLKKN</sequence>